<gene>
    <name evidence="3" type="ORF">CALCODRAFT_444370</name>
</gene>
<feature type="transmembrane region" description="Helical" evidence="2">
    <location>
        <begin position="289"/>
        <end position="313"/>
    </location>
</feature>
<accession>A0A165CCZ5</accession>
<evidence type="ECO:0000256" key="1">
    <source>
        <dbReference type="SAM" id="MobiDB-lite"/>
    </source>
</evidence>
<keyword evidence="4" id="KW-1185">Reference proteome</keyword>
<dbReference type="OrthoDB" id="3365917at2759"/>
<evidence type="ECO:0000313" key="3">
    <source>
        <dbReference type="EMBL" id="KZT50601.1"/>
    </source>
</evidence>
<keyword evidence="2" id="KW-1133">Transmembrane helix</keyword>
<evidence type="ECO:0000256" key="2">
    <source>
        <dbReference type="SAM" id="Phobius"/>
    </source>
</evidence>
<dbReference type="InParanoid" id="A0A165CCZ5"/>
<organism evidence="3 4">
    <name type="scientific">Calocera cornea HHB12733</name>
    <dbReference type="NCBI Taxonomy" id="1353952"/>
    <lineage>
        <taxon>Eukaryota</taxon>
        <taxon>Fungi</taxon>
        <taxon>Dikarya</taxon>
        <taxon>Basidiomycota</taxon>
        <taxon>Agaricomycotina</taxon>
        <taxon>Dacrymycetes</taxon>
        <taxon>Dacrymycetales</taxon>
        <taxon>Dacrymycetaceae</taxon>
        <taxon>Calocera</taxon>
    </lineage>
</organism>
<proteinExistence type="predicted"/>
<dbReference type="Proteomes" id="UP000076842">
    <property type="component" value="Unassembled WGS sequence"/>
</dbReference>
<dbReference type="AlphaFoldDB" id="A0A165CCZ5"/>
<evidence type="ECO:0000313" key="4">
    <source>
        <dbReference type="Proteomes" id="UP000076842"/>
    </source>
</evidence>
<name>A0A165CCZ5_9BASI</name>
<keyword evidence="2" id="KW-0812">Transmembrane</keyword>
<sequence length="319" mass="33098">MPADETVADRSTASTGSSGGDEEGAGSSSSSSTGSKGTTPDESPPPYDPPPAYHSSSSTFRSSTGAEVAAYGGGSTTIKSVPAGVPFAGRQYDGAIRPQVYGSRTLGSGYPYGGGGFWLVGRPFPFGFWPIYYHPYYYGDDEYGPENNSSRPGGAESVALVQSNNTAEPPGNIYHILGDSDSVRAVLDALVLTCSAVNNSITPYNANATGAPQPQQAVQYYRASSFVLFLDSYNNTAALPANAPPSNTTASNVTADTPLPSGLDMTFLDCINSTIGDAVPMTNDQSSAAIAGVLAAGVGAPMWGALSFFWLMWVMCRHL</sequence>
<feature type="compositionally biased region" description="Pro residues" evidence="1">
    <location>
        <begin position="42"/>
        <end position="52"/>
    </location>
</feature>
<dbReference type="STRING" id="1353952.A0A165CCZ5"/>
<reference evidence="3 4" key="1">
    <citation type="journal article" date="2016" name="Mol. Biol. Evol.">
        <title>Comparative Genomics of Early-Diverging Mushroom-Forming Fungi Provides Insights into the Origins of Lignocellulose Decay Capabilities.</title>
        <authorList>
            <person name="Nagy L.G."/>
            <person name="Riley R."/>
            <person name="Tritt A."/>
            <person name="Adam C."/>
            <person name="Daum C."/>
            <person name="Floudas D."/>
            <person name="Sun H."/>
            <person name="Yadav J.S."/>
            <person name="Pangilinan J."/>
            <person name="Larsson K.H."/>
            <person name="Matsuura K."/>
            <person name="Barry K."/>
            <person name="Labutti K."/>
            <person name="Kuo R."/>
            <person name="Ohm R.A."/>
            <person name="Bhattacharya S.S."/>
            <person name="Shirouzu T."/>
            <person name="Yoshinaga Y."/>
            <person name="Martin F.M."/>
            <person name="Grigoriev I.V."/>
            <person name="Hibbett D.S."/>
        </authorList>
    </citation>
    <scope>NUCLEOTIDE SEQUENCE [LARGE SCALE GENOMIC DNA]</scope>
    <source>
        <strain evidence="3 4">HHB12733</strain>
    </source>
</reference>
<dbReference type="EMBL" id="KV424158">
    <property type="protein sequence ID" value="KZT50601.1"/>
    <property type="molecule type" value="Genomic_DNA"/>
</dbReference>
<feature type="compositionally biased region" description="Low complexity" evidence="1">
    <location>
        <begin position="25"/>
        <end position="41"/>
    </location>
</feature>
<feature type="region of interest" description="Disordered" evidence="1">
    <location>
        <begin position="1"/>
        <end position="60"/>
    </location>
</feature>
<protein>
    <submittedName>
        <fullName evidence="3">Uncharacterized protein</fullName>
    </submittedName>
</protein>
<keyword evidence="2" id="KW-0472">Membrane</keyword>